<evidence type="ECO:0000313" key="4">
    <source>
        <dbReference type="Proteomes" id="UP000195607"/>
    </source>
</evidence>
<evidence type="ECO:0000313" key="1">
    <source>
        <dbReference type="EMBL" id="SIM42803.1"/>
    </source>
</evidence>
<dbReference type="AlphaFoldDB" id="A0A1N5T336"/>
<reference evidence="1 4" key="1">
    <citation type="submission" date="2016-04" db="EMBL/GenBank/DDBJ databases">
        <authorList>
            <person name="Evans L.H."/>
            <person name="Alamgir A."/>
            <person name="Owens N."/>
            <person name="Weber N.D."/>
            <person name="Virtaneva K."/>
            <person name="Barbian K."/>
            <person name="Babar A."/>
            <person name="Rosenke K."/>
        </authorList>
    </citation>
    <scope>NUCLEOTIDE SEQUENCE [LARGE SCALE GENOMIC DNA]</scope>
    <source>
        <strain evidence="1">S5</strain>
        <strain evidence="4">S5(T) (JCM 30642 \VKM B-2941)</strain>
    </source>
</reference>
<organism evidence="1 4">
    <name type="scientific">Cuniculiplasma divulgatum</name>
    <dbReference type="NCBI Taxonomy" id="1673428"/>
    <lineage>
        <taxon>Archaea</taxon>
        <taxon>Methanobacteriati</taxon>
        <taxon>Thermoplasmatota</taxon>
        <taxon>Thermoplasmata</taxon>
        <taxon>Thermoplasmatales</taxon>
        <taxon>Cuniculiplasmataceae</taxon>
        <taxon>Cuniculiplasma</taxon>
    </lineage>
</organism>
<reference evidence="3" key="3">
    <citation type="submission" date="2016-06" db="EMBL/GenBank/DDBJ databases">
        <authorList>
            <person name="Toshchakov V.S."/>
        </authorList>
    </citation>
    <scope>NUCLEOTIDE SEQUENCE [LARGE SCALE GENOMIC DNA]</scope>
    <source>
        <strain>PM4 (JCM 30641</strain>
        <strain evidence="3">\VKM B-2940)</strain>
    </source>
</reference>
<reference evidence="2" key="2">
    <citation type="submission" date="2016-06" db="EMBL/GenBank/DDBJ databases">
        <authorList>
            <person name="Olsen C.W."/>
            <person name="Carey S."/>
            <person name="Hinshaw L."/>
            <person name="Karasin A.I."/>
        </authorList>
    </citation>
    <scope>NUCLEOTIDE SEQUENCE [LARGE SCALE GENOMIC DNA]</scope>
    <source>
        <strain evidence="2">PM4</strain>
    </source>
</reference>
<dbReference type="STRING" id="1673428.CPM_0419"/>
<protein>
    <submittedName>
        <fullName evidence="1">Uncharacterized protein</fullName>
    </submittedName>
</protein>
<proteinExistence type="predicted"/>
<dbReference type="GeneID" id="41587749"/>
<dbReference type="RefSeq" id="WP_021789087.1">
    <property type="nucleotide sequence ID" value="NZ_LT671858.1"/>
</dbReference>
<dbReference type="KEGG" id="cdiv:CPM_0419"/>
<dbReference type="Proteomes" id="UP000195607">
    <property type="component" value="Chromosome I"/>
</dbReference>
<gene>
    <name evidence="2" type="ORF">CPM_0419</name>
    <name evidence="1" type="ORF">CSP5_0447</name>
</gene>
<dbReference type="EMBL" id="LT719092">
    <property type="protein sequence ID" value="SJK84303.1"/>
    <property type="molecule type" value="Genomic_DNA"/>
</dbReference>
<name>A0A1N5T336_9ARCH</name>
<evidence type="ECO:0000313" key="3">
    <source>
        <dbReference type="Proteomes" id="UP000187822"/>
    </source>
</evidence>
<accession>A0A1N5T336</accession>
<keyword evidence="3" id="KW-1185">Reference proteome</keyword>
<evidence type="ECO:0000313" key="2">
    <source>
        <dbReference type="EMBL" id="SJK84303.1"/>
    </source>
</evidence>
<dbReference type="Proteomes" id="UP000187822">
    <property type="component" value="Chromosome I"/>
</dbReference>
<sequence>MKQIRILLVTFLILFLMVAIGFGLSLYNQSNIEGSKENIDSFTTANSDCSASVKYLCSKETRINNNGNCLQTYITGFLVTYGSNQFIAYIVENQYSASITRSCELAGGLNTNAICPQWTGHVCMEYAAYCDKPKSPSNPPSSWPFNPNSISQYASPNNQILWGETTEVTVTYGIKAGATDEGIGITGTYSYASSYSQYEFCIEPLILEHNEVEWQYSDNQGLHSTPHSSTTYLLTMINVPDSSIYQHIYLKSYGEFRSISCTVSGACGYEHSSPTSQMTVCTGGGFNFDIES</sequence>
<dbReference type="EMBL" id="LT671858">
    <property type="protein sequence ID" value="SIM42803.1"/>
    <property type="molecule type" value="Genomic_DNA"/>
</dbReference>